<accession>A0A383CHB1</accession>
<gene>
    <name evidence="2" type="ORF">METZ01_LOCUS483989</name>
</gene>
<reference evidence="2" key="1">
    <citation type="submission" date="2018-05" db="EMBL/GenBank/DDBJ databases">
        <authorList>
            <person name="Lanie J.A."/>
            <person name="Ng W.-L."/>
            <person name="Kazmierczak K.M."/>
            <person name="Andrzejewski T.M."/>
            <person name="Davidsen T.M."/>
            <person name="Wayne K.J."/>
            <person name="Tettelin H."/>
            <person name="Glass J.I."/>
            <person name="Rusch D."/>
            <person name="Podicherti R."/>
            <person name="Tsui H.-C.T."/>
            <person name="Winkler M.E."/>
        </authorList>
    </citation>
    <scope>NUCLEOTIDE SEQUENCE</scope>
</reference>
<dbReference type="EMBL" id="UINC01208550">
    <property type="protein sequence ID" value="SVE31135.1"/>
    <property type="molecule type" value="Genomic_DNA"/>
</dbReference>
<sequence length="240" mass="27446">KTLTLIVDEGQNLPENMLDVFRTLLNFEANDYKLLQLIIFGQPEMGTMIKKYPNFEDRISFDFELGPLSLQDTIGFINYRMKQAGGENKDWFTQEVIENIYKKTAGYPRRITNTCHVLLLNLLNTDNRTIDINIFNQVFSNNLSTESNDDPENKEYSSIAVNKLLDVLRNKEDNIETEDSDKNENVDTDDWIGGTTNEIIEKNIEAKPTTEAVKSNQEKVIAEPGAEPLKSEDELLISKT</sequence>
<organism evidence="2">
    <name type="scientific">marine metagenome</name>
    <dbReference type="NCBI Taxonomy" id="408172"/>
    <lineage>
        <taxon>unclassified sequences</taxon>
        <taxon>metagenomes</taxon>
        <taxon>ecological metagenomes</taxon>
    </lineage>
</organism>
<evidence type="ECO:0000256" key="1">
    <source>
        <dbReference type="SAM" id="MobiDB-lite"/>
    </source>
</evidence>
<dbReference type="PANTHER" id="PTHR35894">
    <property type="entry name" value="GENERAL SECRETION PATHWAY PROTEIN A-RELATED"/>
    <property type="match status" value="1"/>
</dbReference>
<dbReference type="InterPro" id="IPR052026">
    <property type="entry name" value="ExeA_AAA_ATPase_DNA-bind"/>
</dbReference>
<feature type="non-terminal residue" evidence="2">
    <location>
        <position position="240"/>
    </location>
</feature>
<dbReference type="PANTHER" id="PTHR35894:SF1">
    <property type="entry name" value="PHOSPHORIBULOKINASE _ URIDINE KINASE FAMILY"/>
    <property type="match status" value="1"/>
</dbReference>
<protein>
    <recommendedName>
        <fullName evidence="3">AAA+ ATPase domain-containing protein</fullName>
    </recommendedName>
</protein>
<dbReference type="AlphaFoldDB" id="A0A383CHB1"/>
<feature type="non-terminal residue" evidence="2">
    <location>
        <position position="1"/>
    </location>
</feature>
<evidence type="ECO:0000313" key="2">
    <source>
        <dbReference type="EMBL" id="SVE31135.1"/>
    </source>
</evidence>
<evidence type="ECO:0008006" key="3">
    <source>
        <dbReference type="Google" id="ProtNLM"/>
    </source>
</evidence>
<proteinExistence type="predicted"/>
<dbReference type="InterPro" id="IPR027417">
    <property type="entry name" value="P-loop_NTPase"/>
</dbReference>
<feature type="region of interest" description="Disordered" evidence="1">
    <location>
        <begin position="175"/>
        <end position="194"/>
    </location>
</feature>
<feature type="compositionally biased region" description="Basic and acidic residues" evidence="1">
    <location>
        <begin position="175"/>
        <end position="185"/>
    </location>
</feature>
<name>A0A383CHB1_9ZZZZ</name>
<dbReference type="SUPFAM" id="SSF52540">
    <property type="entry name" value="P-loop containing nucleoside triphosphate hydrolases"/>
    <property type="match status" value="1"/>
</dbReference>
<feature type="region of interest" description="Disordered" evidence="1">
    <location>
        <begin position="202"/>
        <end position="240"/>
    </location>
</feature>